<gene>
    <name evidence="7" type="ORF">L596_012953</name>
</gene>
<feature type="signal peptide" evidence="5">
    <location>
        <begin position="1"/>
        <end position="21"/>
    </location>
</feature>
<dbReference type="InterPro" id="IPR018247">
    <property type="entry name" value="EF_Hand_1_Ca_BS"/>
</dbReference>
<feature type="chain" id="PRO_5020257120" description="EF-hand domain-containing protein" evidence="5">
    <location>
        <begin position="22"/>
        <end position="149"/>
    </location>
</feature>
<keyword evidence="2" id="KW-0677">Repeat</keyword>
<protein>
    <recommendedName>
        <fullName evidence="6">EF-hand domain-containing protein</fullName>
    </recommendedName>
</protein>
<organism evidence="7 8">
    <name type="scientific">Steinernema carpocapsae</name>
    <name type="common">Entomopathogenic nematode</name>
    <dbReference type="NCBI Taxonomy" id="34508"/>
    <lineage>
        <taxon>Eukaryota</taxon>
        <taxon>Metazoa</taxon>
        <taxon>Ecdysozoa</taxon>
        <taxon>Nematoda</taxon>
        <taxon>Chromadorea</taxon>
        <taxon>Rhabditida</taxon>
        <taxon>Tylenchina</taxon>
        <taxon>Panagrolaimomorpha</taxon>
        <taxon>Strongyloidoidea</taxon>
        <taxon>Steinernematidae</taxon>
        <taxon>Steinernema</taxon>
    </lineage>
</organism>
<dbReference type="Proteomes" id="UP000298663">
    <property type="component" value="Unassembled WGS sequence"/>
</dbReference>
<dbReference type="InterPro" id="IPR002048">
    <property type="entry name" value="EF_hand_dom"/>
</dbReference>
<evidence type="ECO:0000313" key="8">
    <source>
        <dbReference type="Proteomes" id="UP000298663"/>
    </source>
</evidence>
<evidence type="ECO:0000256" key="1">
    <source>
        <dbReference type="ARBA" id="ARBA00022729"/>
    </source>
</evidence>
<evidence type="ECO:0000313" key="7">
    <source>
        <dbReference type="EMBL" id="TKR88758.1"/>
    </source>
</evidence>
<feature type="domain" description="EF-hand" evidence="6">
    <location>
        <begin position="66"/>
        <end position="92"/>
    </location>
</feature>
<keyword evidence="3" id="KW-0106">Calcium</keyword>
<dbReference type="SUPFAM" id="SSF47473">
    <property type="entry name" value="EF-hand"/>
    <property type="match status" value="1"/>
</dbReference>
<reference evidence="7 8" key="1">
    <citation type="journal article" date="2015" name="Genome Biol.">
        <title>Comparative genomics of Steinernema reveals deeply conserved gene regulatory networks.</title>
        <authorList>
            <person name="Dillman A.R."/>
            <person name="Macchietto M."/>
            <person name="Porter C.F."/>
            <person name="Rogers A."/>
            <person name="Williams B."/>
            <person name="Antoshechkin I."/>
            <person name="Lee M.M."/>
            <person name="Goodwin Z."/>
            <person name="Lu X."/>
            <person name="Lewis E.E."/>
            <person name="Goodrich-Blair H."/>
            <person name="Stock S.P."/>
            <person name="Adams B.J."/>
            <person name="Sternberg P.W."/>
            <person name="Mortazavi A."/>
        </authorList>
    </citation>
    <scope>NUCLEOTIDE SEQUENCE [LARGE SCALE GENOMIC DNA]</scope>
    <source>
        <strain evidence="7 8">ALL</strain>
    </source>
</reference>
<proteinExistence type="predicted"/>
<dbReference type="InterPro" id="IPR011992">
    <property type="entry name" value="EF-hand-dom_pair"/>
</dbReference>
<keyword evidence="8" id="KW-1185">Reference proteome</keyword>
<dbReference type="PANTHER" id="PTHR23104">
    <property type="entry name" value="MULTIPLE COAGULATION FACTOR DEFICIENCY PROTEIN 2 NEURAL STEM CELL DERIVED NEURONAL SURVIVAL PROTEIN"/>
    <property type="match status" value="1"/>
</dbReference>
<name>A0A4U5NYS1_STECR</name>
<feature type="region of interest" description="Disordered" evidence="4">
    <location>
        <begin position="90"/>
        <end position="109"/>
    </location>
</feature>
<keyword evidence="1 5" id="KW-0732">Signal</keyword>
<dbReference type="PROSITE" id="PS50222">
    <property type="entry name" value="EF_HAND_2"/>
    <property type="match status" value="1"/>
</dbReference>
<dbReference type="EMBL" id="AZBU02000003">
    <property type="protein sequence ID" value="TKR88758.1"/>
    <property type="molecule type" value="Genomic_DNA"/>
</dbReference>
<evidence type="ECO:0000256" key="4">
    <source>
        <dbReference type="SAM" id="MobiDB-lite"/>
    </source>
</evidence>
<evidence type="ECO:0000256" key="2">
    <source>
        <dbReference type="ARBA" id="ARBA00022737"/>
    </source>
</evidence>
<dbReference type="OrthoDB" id="289247at2759"/>
<sequence>MAPLSRFLPTFFCVFLACTVSQHHPAGTQEFGGKQAYDAEHIKEHLDGKVDPTVNMTKEQLEFYYFNMYDQDRNGRLDGIELLKAITHYHEHAHESSPGNPPPPVPADTELEPLVDKVLVENDLNADGVVDYSEFIRAQNIREEKAKRG</sequence>
<reference evidence="7 8" key="2">
    <citation type="journal article" date="2019" name="G3 (Bethesda)">
        <title>Hybrid Assembly of the Genome of the Entomopathogenic Nematode Steinernema carpocapsae Identifies the X-Chromosome.</title>
        <authorList>
            <person name="Serra L."/>
            <person name="Macchietto M."/>
            <person name="Macias-Munoz A."/>
            <person name="McGill C.J."/>
            <person name="Rodriguez I.M."/>
            <person name="Rodriguez B."/>
            <person name="Murad R."/>
            <person name="Mortazavi A."/>
        </authorList>
    </citation>
    <scope>NUCLEOTIDE SEQUENCE [LARGE SCALE GENOMIC DNA]</scope>
    <source>
        <strain evidence="7 8">ALL</strain>
    </source>
</reference>
<evidence type="ECO:0000256" key="3">
    <source>
        <dbReference type="ARBA" id="ARBA00022837"/>
    </source>
</evidence>
<accession>A0A4U5NYS1</accession>
<comment type="caution">
    <text evidence="7">The sequence shown here is derived from an EMBL/GenBank/DDBJ whole genome shotgun (WGS) entry which is preliminary data.</text>
</comment>
<dbReference type="InterPro" id="IPR052110">
    <property type="entry name" value="MCFD2-like"/>
</dbReference>
<dbReference type="STRING" id="34508.A0A4U5NYS1"/>
<dbReference type="Gene3D" id="1.10.238.10">
    <property type="entry name" value="EF-hand"/>
    <property type="match status" value="1"/>
</dbReference>
<dbReference type="PANTHER" id="PTHR23104:SF17">
    <property type="entry name" value="EF-HAND DOMAIN-CONTAINING PROTEIN"/>
    <property type="match status" value="1"/>
</dbReference>
<dbReference type="Pfam" id="PF13499">
    <property type="entry name" value="EF-hand_7"/>
    <property type="match status" value="1"/>
</dbReference>
<dbReference type="AlphaFoldDB" id="A0A4U5NYS1"/>
<evidence type="ECO:0000259" key="6">
    <source>
        <dbReference type="PROSITE" id="PS50222"/>
    </source>
</evidence>
<dbReference type="PROSITE" id="PS51257">
    <property type="entry name" value="PROKAR_LIPOPROTEIN"/>
    <property type="match status" value="1"/>
</dbReference>
<dbReference type="GO" id="GO:0005509">
    <property type="term" value="F:calcium ion binding"/>
    <property type="evidence" value="ECO:0007669"/>
    <property type="project" value="InterPro"/>
</dbReference>
<dbReference type="PROSITE" id="PS00018">
    <property type="entry name" value="EF_HAND_1"/>
    <property type="match status" value="2"/>
</dbReference>
<evidence type="ECO:0000256" key="5">
    <source>
        <dbReference type="SAM" id="SignalP"/>
    </source>
</evidence>